<dbReference type="Proteomes" id="UP000015346">
    <property type="component" value="Unassembled WGS sequence"/>
</dbReference>
<accession>S9S315</accession>
<proteinExistence type="predicted"/>
<sequence>MTRLARKIALMAEVEATYGGGLPASLTWPQALQVLPRTRPRHRIERMNEKRDLYRPFLGSSDEIPGPSVQVIEFEVELAASGTAGTPPPWGKLLRACGFAETVFTANRVEYTPVSEPGESLVIRYWEDGFHWISRGCRGQVSFDVTAYRIPRARFVFKGFDTIGSSSSWNGPTNPYAAWKTPLLPRSANSGNILLGCSYSGGSVSGGTAYPSKGFTLDIGNELTYDAILGGEKVVITDRQPKGEMLLELTAAQEEQWRLDMNASVETTFGWQIGSTAGQRIIFFGRRLQRQEAQGVEDVGFRRVSTQFGLVLDKDDPNDDFMRIVVS</sequence>
<evidence type="ECO:0000313" key="2">
    <source>
        <dbReference type="Proteomes" id="UP000015346"/>
    </source>
</evidence>
<dbReference type="RefSeq" id="WP_021098199.1">
    <property type="nucleotide sequence ID" value="NZ_KE557321.1"/>
</dbReference>
<keyword evidence="2" id="KW-1185">Reference proteome</keyword>
<dbReference type="OrthoDB" id="7325655at2"/>
<protein>
    <submittedName>
        <fullName evidence="1">Uncharacterized protein</fullName>
    </submittedName>
</protein>
<name>S9S315_9RHOB</name>
<evidence type="ECO:0000313" key="1">
    <source>
        <dbReference type="EMBL" id="EPX84570.1"/>
    </source>
</evidence>
<dbReference type="Pfam" id="PF18906">
    <property type="entry name" value="Phage_tube_2"/>
    <property type="match status" value="1"/>
</dbReference>
<dbReference type="InterPro" id="IPR044000">
    <property type="entry name" value="Phage_tube_2"/>
</dbReference>
<dbReference type="STRING" id="1123069.ruthe_02115"/>
<comment type="caution">
    <text evidence="1">The sequence shown here is derived from an EMBL/GenBank/DDBJ whole genome shotgun (WGS) entry which is preliminary data.</text>
</comment>
<reference evidence="1 2" key="1">
    <citation type="journal article" date="2013" name="Stand. Genomic Sci.">
        <title>Genome sequence of the reddish-pigmented Rubellimicrobium thermophilum type strain (DSM 16684(T)), a member of the Roseobacter clade.</title>
        <authorList>
            <person name="Fiebig A."/>
            <person name="Riedel T."/>
            <person name="Gronow S."/>
            <person name="Petersen J."/>
            <person name="Klenk H.P."/>
            <person name="Goker M."/>
        </authorList>
    </citation>
    <scope>NUCLEOTIDE SEQUENCE [LARGE SCALE GENOMIC DNA]</scope>
    <source>
        <strain evidence="1 2">DSM 16684</strain>
    </source>
</reference>
<gene>
    <name evidence="1" type="ORF">ruthe_02115</name>
</gene>
<dbReference type="HOGENOM" id="CLU_075043_0_0_5"/>
<dbReference type="AlphaFoldDB" id="S9S315"/>
<dbReference type="EMBL" id="AOLV01000021">
    <property type="protein sequence ID" value="EPX84570.1"/>
    <property type="molecule type" value="Genomic_DNA"/>
</dbReference>
<organism evidence="1 2">
    <name type="scientific">Rubellimicrobium thermophilum DSM 16684</name>
    <dbReference type="NCBI Taxonomy" id="1123069"/>
    <lineage>
        <taxon>Bacteria</taxon>
        <taxon>Pseudomonadati</taxon>
        <taxon>Pseudomonadota</taxon>
        <taxon>Alphaproteobacteria</taxon>
        <taxon>Rhodobacterales</taxon>
        <taxon>Roseobacteraceae</taxon>
        <taxon>Rubellimicrobium</taxon>
    </lineage>
</organism>